<feature type="compositionally biased region" description="Low complexity" evidence="1">
    <location>
        <begin position="1"/>
        <end position="17"/>
    </location>
</feature>
<accession>A0A811YZJ3</accession>
<evidence type="ECO:0000256" key="1">
    <source>
        <dbReference type="SAM" id="MobiDB-lite"/>
    </source>
</evidence>
<keyword evidence="3" id="KW-1185">Reference proteome</keyword>
<feature type="compositionally biased region" description="Low complexity" evidence="1">
    <location>
        <begin position="59"/>
        <end position="69"/>
    </location>
</feature>
<feature type="region of interest" description="Disordered" evidence="1">
    <location>
        <begin position="205"/>
        <end position="230"/>
    </location>
</feature>
<evidence type="ECO:0000313" key="2">
    <source>
        <dbReference type="EMBL" id="CAD7681552.1"/>
    </source>
</evidence>
<feature type="region of interest" description="Disordered" evidence="1">
    <location>
        <begin position="159"/>
        <end position="184"/>
    </location>
</feature>
<comment type="caution">
    <text evidence="2">The sequence shown here is derived from an EMBL/GenBank/DDBJ whole genome shotgun (WGS) entry which is preliminary data.</text>
</comment>
<feature type="compositionally biased region" description="Low complexity" evidence="1">
    <location>
        <begin position="133"/>
        <end position="146"/>
    </location>
</feature>
<feature type="compositionally biased region" description="Basic residues" evidence="1">
    <location>
        <begin position="215"/>
        <end position="224"/>
    </location>
</feature>
<feature type="compositionally biased region" description="Pro residues" evidence="1">
    <location>
        <begin position="111"/>
        <end position="120"/>
    </location>
</feature>
<name>A0A811YZJ3_NYCPR</name>
<proteinExistence type="predicted"/>
<reference evidence="2" key="1">
    <citation type="submission" date="2020-12" db="EMBL/GenBank/DDBJ databases">
        <authorList>
            <consortium name="Molecular Ecology Group"/>
        </authorList>
    </citation>
    <scope>NUCLEOTIDE SEQUENCE</scope>
    <source>
        <strain evidence="2">TBG_1078</strain>
    </source>
</reference>
<gene>
    <name evidence="2" type="ORF">NYPRO_LOCUS14344</name>
</gene>
<dbReference type="Proteomes" id="UP000645828">
    <property type="component" value="Unassembled WGS sequence"/>
</dbReference>
<organism evidence="2 3">
    <name type="scientific">Nyctereutes procyonoides</name>
    <name type="common">Raccoon dog</name>
    <name type="synonym">Canis procyonoides</name>
    <dbReference type="NCBI Taxonomy" id="34880"/>
    <lineage>
        <taxon>Eukaryota</taxon>
        <taxon>Metazoa</taxon>
        <taxon>Chordata</taxon>
        <taxon>Craniata</taxon>
        <taxon>Vertebrata</taxon>
        <taxon>Euteleostomi</taxon>
        <taxon>Mammalia</taxon>
        <taxon>Eutheria</taxon>
        <taxon>Laurasiatheria</taxon>
        <taxon>Carnivora</taxon>
        <taxon>Caniformia</taxon>
        <taxon>Canidae</taxon>
        <taxon>Nyctereutes</taxon>
    </lineage>
</organism>
<sequence>MVSAAPAAAAAAAAAPARVGSREDRASPGPAATVGEFPGRQGWEGGRVGRSAGRRRRAGGSSDSGAPGSRRPEPPRLRLTIGSGRSAPALIGAGTSCPSPGAGWEMESACQPPPAPPPPRHAGSWRRRPAPSPRAAACGRASGARSSLRWKLGKRVWRRCSPSGRKGDSPGHRPAVTERGCPRRSPVPLVRSALPCVKAVTASGSPLGAEAAARERRRAGRAPRRSACGPADGFLSEPTFRGVRASPLCDSFLRCGKRRLMRRPGVLRRLPRSPSPGVVCPCQRWIPQLSCSALLSYPPEEPWSETAASVTSQLVVKEPRLPGFGFQRHYVLAACHSASSSATLGLCFLTFN</sequence>
<protein>
    <submittedName>
        <fullName evidence="2">(raccoon dog) hypothetical protein</fullName>
    </submittedName>
</protein>
<evidence type="ECO:0000313" key="3">
    <source>
        <dbReference type="Proteomes" id="UP000645828"/>
    </source>
</evidence>
<dbReference type="AlphaFoldDB" id="A0A811YZJ3"/>
<feature type="region of interest" description="Disordered" evidence="1">
    <location>
        <begin position="1"/>
        <end position="146"/>
    </location>
</feature>
<dbReference type="EMBL" id="CAJHUB010000753">
    <property type="protein sequence ID" value="CAD7681552.1"/>
    <property type="molecule type" value="Genomic_DNA"/>
</dbReference>